<evidence type="ECO:0000256" key="4">
    <source>
        <dbReference type="ARBA" id="ARBA00022475"/>
    </source>
</evidence>
<dbReference type="GeneID" id="75008717"/>
<evidence type="ECO:0000313" key="10">
    <source>
        <dbReference type="Proteomes" id="UP000195652"/>
    </source>
</evidence>
<feature type="transmembrane region" description="Helical" evidence="8">
    <location>
        <begin position="351"/>
        <end position="384"/>
    </location>
</feature>
<evidence type="ECO:0000256" key="2">
    <source>
        <dbReference type="ARBA" id="ARBA00009773"/>
    </source>
</evidence>
<dbReference type="Proteomes" id="UP000195652">
    <property type="component" value="Chromosome"/>
</dbReference>
<dbReference type="RefSeq" id="WP_087454644.1">
    <property type="nucleotide sequence ID" value="NZ_CP021417.2"/>
</dbReference>
<keyword evidence="7 8" id="KW-0472">Membrane</keyword>
<evidence type="ECO:0000256" key="3">
    <source>
        <dbReference type="ARBA" id="ARBA00022448"/>
    </source>
</evidence>
<reference evidence="9 10" key="2">
    <citation type="journal article" date="2020" name="Antonie Van Leeuwenhoek">
        <title>Phylogenomic characterisation of a novel corynebacterial species pathogenic to animals.</title>
        <authorList>
            <person name="Moller J."/>
            <person name="Musella L."/>
            <person name="Melnikov V."/>
            <person name="Geissdorfer W."/>
            <person name="Burkovski A."/>
            <person name="Sangal V."/>
        </authorList>
    </citation>
    <scope>NUCLEOTIDE SEQUENCE [LARGE SCALE GENOMIC DNA]</scope>
    <source>
        <strain evidence="9 10">PO100/5</strain>
    </source>
</reference>
<reference evidence="9 10" key="1">
    <citation type="journal article" date="2014" name="BMC Vet. Res.">
        <title>First report of Corynebacterium pseudotuberculosis from caseous lymphadenitis lesions in Black Alentejano pig (Sus scrofa domesticus).</title>
        <authorList>
            <person name="Oliveira M."/>
            <person name="Barroco C."/>
            <person name="Mottola C."/>
            <person name="Santos R."/>
            <person name="Lemsaddek A."/>
            <person name="Tavares L."/>
            <person name="Semedo-Lemsaddek T."/>
        </authorList>
    </citation>
    <scope>NUCLEOTIDE SEQUENCE [LARGE SCALE GENOMIC DNA]</scope>
    <source>
        <strain evidence="9 10">PO100/5</strain>
    </source>
</reference>
<feature type="transmembrane region" description="Helical" evidence="8">
    <location>
        <begin position="255"/>
        <end position="277"/>
    </location>
</feature>
<evidence type="ECO:0000313" key="9">
    <source>
        <dbReference type="EMBL" id="ARU46862.1"/>
    </source>
</evidence>
<organism evidence="9 10">
    <name type="scientific">Corynebacterium silvaticum</name>
    <dbReference type="NCBI Taxonomy" id="2320431"/>
    <lineage>
        <taxon>Bacteria</taxon>
        <taxon>Bacillati</taxon>
        <taxon>Actinomycetota</taxon>
        <taxon>Actinomycetes</taxon>
        <taxon>Mycobacteriales</taxon>
        <taxon>Corynebacteriaceae</taxon>
        <taxon>Corynebacterium</taxon>
    </lineage>
</organism>
<keyword evidence="6 8" id="KW-1133">Transmembrane helix</keyword>
<dbReference type="PANTHER" id="PTHR21716">
    <property type="entry name" value="TRANSMEMBRANE PROTEIN"/>
    <property type="match status" value="1"/>
</dbReference>
<reference evidence="9 10" key="4">
    <citation type="journal article" date="2020" name="PLoS ONE">
        <title>Taxonomic classification of strain PO100/5 shows a broader geographic distribution and genetic markers of the recently described Corynebacterium silvaticum.</title>
        <authorList>
            <person name="Viana M.V.C."/>
            <person name="Profeta R."/>
            <person name="da Silva A.L."/>
            <person name="Hurtado R."/>
            <person name="Cerqueira J.C."/>
            <person name="Ribeiro B.F.S."/>
            <person name="Almeida M.O."/>
            <person name="Morais-Rodrigues F."/>
            <person name="Soares S.C."/>
            <person name="Oliveira M."/>
            <person name="Tavares L."/>
            <person name="Figueiredo H."/>
            <person name="Wattam A.R."/>
            <person name="Barh D."/>
            <person name="Ghosh P."/>
            <person name="Silva A."/>
            <person name="Azevedo V."/>
        </authorList>
    </citation>
    <scope>NUCLEOTIDE SEQUENCE [LARGE SCALE GENOMIC DNA]</scope>
    <source>
        <strain evidence="9 10">PO100/5</strain>
    </source>
</reference>
<keyword evidence="3" id="KW-0813">Transport</keyword>
<dbReference type="KEGG" id="csil:CBE74_10875"/>
<keyword evidence="4" id="KW-1003">Cell membrane</keyword>
<sequence length="453" mass="48408">MDTHKNPHSPTPGTTSDRDISDLLNSAVEESEPLIVPANEAPRKDRAIILGADARWASGWALRFIIVVIASVMAWRGLATVWQGVLPVILALLLCTVLWPPVRWLRARKVPPAAAVIIVAIGFFGSIGGIFAAMAPSVSSQSKDLVDRATEGINRALQWAEHGPLNLDTSKVDGYIQKLTQALQEHSRNIANGVFSGLTTASSILITIILMLILSFFFLKDGTRFLPMVRRVTGPNVGWHLTEVLTRIWNALAGFIRAQAIVSLVDAVLIGIGLLILKVPLALVLAVLTFFGGFIPIVGAFTAGALAVVIALVSNGVSNAIFAFILIIAVQQIEGHILQPVLQSRAMNLHAAVVLLAVTIGSALFSVVGAFLAVPVAAALAVLIRYHSELVALRAGEITLDEIELATAEEASPPINGEQAWGNLKEQLTKLSLRKTSNVVIKKEEAPSHPTDD</sequence>
<dbReference type="GO" id="GO:0005886">
    <property type="term" value="C:plasma membrane"/>
    <property type="evidence" value="ECO:0007669"/>
    <property type="project" value="UniProtKB-SubCell"/>
</dbReference>
<evidence type="ECO:0000256" key="7">
    <source>
        <dbReference type="ARBA" id="ARBA00023136"/>
    </source>
</evidence>
<feature type="transmembrane region" description="Helical" evidence="8">
    <location>
        <begin position="194"/>
        <end position="219"/>
    </location>
</feature>
<evidence type="ECO:0000256" key="5">
    <source>
        <dbReference type="ARBA" id="ARBA00022692"/>
    </source>
</evidence>
<gene>
    <name evidence="9" type="ORF">CBE74_10875</name>
</gene>
<evidence type="ECO:0000256" key="1">
    <source>
        <dbReference type="ARBA" id="ARBA00004651"/>
    </source>
</evidence>
<feature type="transmembrane region" description="Helical" evidence="8">
    <location>
        <begin position="114"/>
        <end position="135"/>
    </location>
</feature>
<comment type="similarity">
    <text evidence="2">Belongs to the autoinducer-2 exporter (AI-2E) (TC 2.A.86) family.</text>
</comment>
<evidence type="ECO:0000256" key="6">
    <source>
        <dbReference type="ARBA" id="ARBA00022989"/>
    </source>
</evidence>
<dbReference type="Pfam" id="PF01594">
    <property type="entry name" value="AI-2E_transport"/>
    <property type="match status" value="1"/>
</dbReference>
<dbReference type="PANTHER" id="PTHR21716:SF53">
    <property type="entry name" value="PERMEASE PERM-RELATED"/>
    <property type="match status" value="1"/>
</dbReference>
<feature type="transmembrane region" description="Helical" evidence="8">
    <location>
        <begin position="60"/>
        <end position="78"/>
    </location>
</feature>
<keyword evidence="10" id="KW-1185">Reference proteome</keyword>
<dbReference type="OrthoDB" id="9784366at2"/>
<dbReference type="AlphaFoldDB" id="A0A7Y4LHI9"/>
<name>A0A7Y4LHI9_9CORY</name>
<dbReference type="InterPro" id="IPR002549">
    <property type="entry name" value="AI-2E-like"/>
</dbReference>
<keyword evidence="5 8" id="KW-0812">Transmembrane</keyword>
<dbReference type="GO" id="GO:0055085">
    <property type="term" value="P:transmembrane transport"/>
    <property type="evidence" value="ECO:0007669"/>
    <property type="project" value="TreeGrafter"/>
</dbReference>
<accession>A0A7Y4LHI9</accession>
<feature type="transmembrane region" description="Helical" evidence="8">
    <location>
        <begin position="283"/>
        <end position="313"/>
    </location>
</feature>
<proteinExistence type="inferred from homology"/>
<evidence type="ECO:0000256" key="8">
    <source>
        <dbReference type="SAM" id="Phobius"/>
    </source>
</evidence>
<protein>
    <submittedName>
        <fullName evidence="9">AI-2E family transporter</fullName>
    </submittedName>
</protein>
<comment type="subcellular location">
    <subcellularLocation>
        <location evidence="1">Cell membrane</location>
        <topology evidence="1">Multi-pass membrane protein</topology>
    </subcellularLocation>
</comment>
<reference evidence="9 10" key="3">
    <citation type="journal article" date="2020" name="Int. J. Syst. Evol. Microbiol.">
        <title>Corynebacterium silvaticum sp. nov., a unique group of NTTB corynebacteria in wild boar and roe deer.</title>
        <authorList>
            <person name="Dangel A."/>
            <person name="Berger A."/>
            <person name="Rau J."/>
            <person name="Eisenberg T."/>
            <person name="Kampfer P."/>
            <person name="Margos G."/>
            <person name="Contzen M."/>
            <person name="Busse H.J."/>
            <person name="Konrad R."/>
            <person name="Peters M."/>
            <person name="Sting R."/>
            <person name="Sing A."/>
        </authorList>
    </citation>
    <scope>NUCLEOTIDE SEQUENCE [LARGE SCALE GENOMIC DNA]</scope>
    <source>
        <strain evidence="9 10">PO100/5</strain>
    </source>
</reference>
<dbReference type="EMBL" id="CP021417">
    <property type="protein sequence ID" value="ARU46862.1"/>
    <property type="molecule type" value="Genomic_DNA"/>
</dbReference>
<feature type="transmembrane region" description="Helical" evidence="8">
    <location>
        <begin position="84"/>
        <end position="102"/>
    </location>
</feature>